<name>A0ABT9MU92_9ACTN</name>
<evidence type="ECO:0000313" key="2">
    <source>
        <dbReference type="Proteomes" id="UP001240984"/>
    </source>
</evidence>
<organism evidence="1 2">
    <name type="scientific">Catenuloplanes nepalensis</name>
    <dbReference type="NCBI Taxonomy" id="587533"/>
    <lineage>
        <taxon>Bacteria</taxon>
        <taxon>Bacillati</taxon>
        <taxon>Actinomycetota</taxon>
        <taxon>Actinomycetes</taxon>
        <taxon>Micromonosporales</taxon>
        <taxon>Micromonosporaceae</taxon>
        <taxon>Catenuloplanes</taxon>
    </lineage>
</organism>
<dbReference type="Pfam" id="PF08843">
    <property type="entry name" value="AbiEii"/>
    <property type="match status" value="1"/>
</dbReference>
<protein>
    <recommendedName>
        <fullName evidence="3">Nucleotidyl transferase AbiEii/AbiGii toxin family protein</fullName>
    </recommendedName>
</protein>
<proteinExistence type="predicted"/>
<comment type="caution">
    <text evidence="1">The sequence shown here is derived from an EMBL/GenBank/DDBJ whole genome shotgun (WGS) entry which is preliminary data.</text>
</comment>
<gene>
    <name evidence="1" type="ORF">J2S43_003532</name>
</gene>
<sequence length="230" mass="25324">MEHLHRELARIAFTAGDDLGLMLAGGYAIRAHGLTERPSGDLDLATSAGLALPAILDRLADAFRRNGFDVRHIESNPRMARLQVTRGTEICEVDLLKEAVGPPALFDLGPVLTLDDAVGLKVRPLADRALHRDFIDVHAAAVKAGYTWRDLEHLGARHSPNWSLADLADRLSAIDLRDDVTFAAYGLGEEQILEIRRWALNWSDDIQSRLAAGDAAESVQDTNWDAYLEE</sequence>
<keyword evidence="2" id="KW-1185">Reference proteome</keyword>
<dbReference type="RefSeq" id="WP_306830484.1">
    <property type="nucleotide sequence ID" value="NZ_JAUSRA010000001.1"/>
</dbReference>
<dbReference type="Proteomes" id="UP001240984">
    <property type="component" value="Unassembled WGS sequence"/>
</dbReference>
<reference evidence="1 2" key="1">
    <citation type="submission" date="2023-07" db="EMBL/GenBank/DDBJ databases">
        <title>Sequencing the genomes of 1000 actinobacteria strains.</title>
        <authorList>
            <person name="Klenk H.-P."/>
        </authorList>
    </citation>
    <scope>NUCLEOTIDE SEQUENCE [LARGE SCALE GENOMIC DNA]</scope>
    <source>
        <strain evidence="1 2">DSM 44710</strain>
    </source>
</reference>
<dbReference type="EMBL" id="JAUSRA010000001">
    <property type="protein sequence ID" value="MDP9795020.1"/>
    <property type="molecule type" value="Genomic_DNA"/>
</dbReference>
<evidence type="ECO:0000313" key="1">
    <source>
        <dbReference type="EMBL" id="MDP9795020.1"/>
    </source>
</evidence>
<dbReference type="InterPro" id="IPR014942">
    <property type="entry name" value="AbiEii"/>
</dbReference>
<accession>A0ABT9MU92</accession>
<evidence type="ECO:0008006" key="3">
    <source>
        <dbReference type="Google" id="ProtNLM"/>
    </source>
</evidence>